<dbReference type="GO" id="GO:0016459">
    <property type="term" value="C:myosin complex"/>
    <property type="evidence" value="ECO:0007669"/>
    <property type="project" value="UniProtKB-KW"/>
</dbReference>
<gene>
    <name evidence="4" type="ORF">BYL167_LOCUS41401</name>
    <name evidence="5" type="ORF">GIL414_LOCUS54326</name>
    <name evidence="3" type="ORF">SMN809_LOCUS39471</name>
</gene>
<dbReference type="EMBL" id="CAJOBH010104940">
    <property type="protein sequence ID" value="CAF4631921.1"/>
    <property type="molecule type" value="Genomic_DNA"/>
</dbReference>
<feature type="non-terminal residue" evidence="5">
    <location>
        <position position="1"/>
    </location>
</feature>
<feature type="domain" description="Myosin motor" evidence="2">
    <location>
        <begin position="1"/>
        <end position="45"/>
    </location>
</feature>
<evidence type="ECO:0000256" key="1">
    <source>
        <dbReference type="PROSITE-ProRule" id="PRU00782"/>
    </source>
</evidence>
<dbReference type="GO" id="GO:0003774">
    <property type="term" value="F:cytoskeletal motor activity"/>
    <property type="evidence" value="ECO:0007669"/>
    <property type="project" value="InterPro"/>
</dbReference>
<evidence type="ECO:0000313" key="3">
    <source>
        <dbReference type="EMBL" id="CAF4610859.1"/>
    </source>
</evidence>
<name>A0A8S3CS80_9BILA</name>
<sequence length="45" mass="5070">KGKAEANFEIHHYAGSVPYTATGWLEKNKDPINTTVYVNKGKLDY</sequence>
<accession>A0A8S3CS80</accession>
<keyword evidence="1" id="KW-0518">Myosin</keyword>
<dbReference type="Pfam" id="PF00063">
    <property type="entry name" value="Myosin_head"/>
    <property type="match status" value="1"/>
</dbReference>
<dbReference type="GO" id="GO:0003779">
    <property type="term" value="F:actin binding"/>
    <property type="evidence" value="ECO:0007669"/>
    <property type="project" value="UniProtKB-KW"/>
</dbReference>
<dbReference type="EMBL" id="CAJOBJ010190277">
    <property type="protein sequence ID" value="CAF4951020.1"/>
    <property type="molecule type" value="Genomic_DNA"/>
</dbReference>
<dbReference type="EMBL" id="CAJOBI010106089">
    <property type="protein sequence ID" value="CAF4610859.1"/>
    <property type="molecule type" value="Genomic_DNA"/>
</dbReference>
<reference evidence="5" key="1">
    <citation type="submission" date="2021-02" db="EMBL/GenBank/DDBJ databases">
        <authorList>
            <person name="Nowell W R."/>
        </authorList>
    </citation>
    <scope>NUCLEOTIDE SEQUENCE</scope>
</reference>
<dbReference type="PROSITE" id="PS51456">
    <property type="entry name" value="MYOSIN_MOTOR"/>
    <property type="match status" value="1"/>
</dbReference>
<protein>
    <recommendedName>
        <fullName evidence="2">Myosin motor domain-containing protein</fullName>
    </recommendedName>
</protein>
<organism evidence="5 6">
    <name type="scientific">Rotaria magnacalcarata</name>
    <dbReference type="NCBI Taxonomy" id="392030"/>
    <lineage>
        <taxon>Eukaryota</taxon>
        <taxon>Metazoa</taxon>
        <taxon>Spiralia</taxon>
        <taxon>Gnathifera</taxon>
        <taxon>Rotifera</taxon>
        <taxon>Eurotatoria</taxon>
        <taxon>Bdelloidea</taxon>
        <taxon>Philodinida</taxon>
        <taxon>Philodinidae</taxon>
        <taxon>Rotaria</taxon>
    </lineage>
</organism>
<comment type="caution">
    <text evidence="5">The sequence shown here is derived from an EMBL/GenBank/DDBJ whole genome shotgun (WGS) entry which is preliminary data.</text>
</comment>
<dbReference type="GO" id="GO:0005524">
    <property type="term" value="F:ATP binding"/>
    <property type="evidence" value="ECO:0007669"/>
    <property type="project" value="InterPro"/>
</dbReference>
<dbReference type="Gene3D" id="1.20.58.530">
    <property type="match status" value="1"/>
</dbReference>
<dbReference type="SUPFAM" id="SSF52540">
    <property type="entry name" value="P-loop containing nucleoside triphosphate hydrolases"/>
    <property type="match status" value="1"/>
</dbReference>
<dbReference type="InterPro" id="IPR001609">
    <property type="entry name" value="Myosin_head_motor_dom-like"/>
</dbReference>
<evidence type="ECO:0000313" key="6">
    <source>
        <dbReference type="Proteomes" id="UP000681720"/>
    </source>
</evidence>
<dbReference type="AlphaFoldDB" id="A0A8S3CS80"/>
<keyword evidence="1" id="KW-0505">Motor protein</keyword>
<keyword evidence="1" id="KW-0009">Actin-binding</keyword>
<dbReference type="Proteomes" id="UP000676336">
    <property type="component" value="Unassembled WGS sequence"/>
</dbReference>
<evidence type="ECO:0000313" key="5">
    <source>
        <dbReference type="EMBL" id="CAF4951020.1"/>
    </source>
</evidence>
<dbReference type="Proteomes" id="UP000681967">
    <property type="component" value="Unassembled WGS sequence"/>
</dbReference>
<evidence type="ECO:0000259" key="2">
    <source>
        <dbReference type="PROSITE" id="PS51456"/>
    </source>
</evidence>
<evidence type="ECO:0000313" key="4">
    <source>
        <dbReference type="EMBL" id="CAF4631921.1"/>
    </source>
</evidence>
<comment type="caution">
    <text evidence="1">Lacks conserved residue(s) required for the propagation of feature annotation.</text>
</comment>
<dbReference type="InterPro" id="IPR027417">
    <property type="entry name" value="P-loop_NTPase"/>
</dbReference>
<dbReference type="Proteomes" id="UP000681720">
    <property type="component" value="Unassembled WGS sequence"/>
</dbReference>
<comment type="similarity">
    <text evidence="1">Belongs to the TRAFAC class myosin-kinesin ATPase superfamily. Myosin family.</text>
</comment>
<proteinExistence type="inferred from homology"/>